<protein>
    <submittedName>
        <fullName evidence="2">Lysosomal protein NCUG1Alike</fullName>
    </submittedName>
</protein>
<dbReference type="EMBL" id="CP045893">
    <property type="protein sequence ID" value="QQP53768.1"/>
    <property type="molecule type" value="Genomic_DNA"/>
</dbReference>
<gene>
    <name evidence="2" type="ORF">FKW44_006363</name>
</gene>
<dbReference type="Proteomes" id="UP000595437">
    <property type="component" value="Chromosome 4"/>
</dbReference>
<evidence type="ECO:0000256" key="1">
    <source>
        <dbReference type="SAM" id="MobiDB-lite"/>
    </source>
</evidence>
<evidence type="ECO:0000313" key="2">
    <source>
        <dbReference type="EMBL" id="QQP53768.1"/>
    </source>
</evidence>
<keyword evidence="3" id="KW-1185">Reference proteome</keyword>
<reference evidence="3" key="1">
    <citation type="submission" date="2021-01" db="EMBL/GenBank/DDBJ databases">
        <title>Caligus Genome Assembly.</title>
        <authorList>
            <person name="Gallardo-Escarate C."/>
        </authorList>
    </citation>
    <scope>NUCLEOTIDE SEQUENCE [LARGE SCALE GENOMIC DNA]</scope>
</reference>
<feature type="region of interest" description="Disordered" evidence="1">
    <location>
        <begin position="99"/>
        <end position="121"/>
    </location>
</feature>
<evidence type="ECO:0000313" key="3">
    <source>
        <dbReference type="Proteomes" id="UP000595437"/>
    </source>
</evidence>
<dbReference type="AlphaFoldDB" id="A0A7T8KDB5"/>
<sequence>MTSSSELRPRLLAEILSYLPSFFLSLFLSLQAHLKSSLNPSCGSLCENASVSLVDIGESVSGERWLWDVSNVPGVYSVLTQDKEEPLSVDWTEFIQHRSSEASNTERRKCRSGSRPSALSR</sequence>
<name>A0A7T8KDB5_CALRO</name>
<organism evidence="2 3">
    <name type="scientific">Caligus rogercresseyi</name>
    <name type="common">Sea louse</name>
    <dbReference type="NCBI Taxonomy" id="217165"/>
    <lineage>
        <taxon>Eukaryota</taxon>
        <taxon>Metazoa</taxon>
        <taxon>Ecdysozoa</taxon>
        <taxon>Arthropoda</taxon>
        <taxon>Crustacea</taxon>
        <taxon>Multicrustacea</taxon>
        <taxon>Hexanauplia</taxon>
        <taxon>Copepoda</taxon>
        <taxon>Siphonostomatoida</taxon>
        <taxon>Caligidae</taxon>
        <taxon>Caligus</taxon>
    </lineage>
</organism>
<accession>A0A7T8KDB5</accession>
<proteinExistence type="predicted"/>